<accession>A0ACB8S6C1</accession>
<gene>
    <name evidence="1" type="ORF">FA95DRAFT_148546</name>
</gene>
<organism evidence="1 2">
    <name type="scientific">Auriscalpium vulgare</name>
    <dbReference type="NCBI Taxonomy" id="40419"/>
    <lineage>
        <taxon>Eukaryota</taxon>
        <taxon>Fungi</taxon>
        <taxon>Dikarya</taxon>
        <taxon>Basidiomycota</taxon>
        <taxon>Agaricomycotina</taxon>
        <taxon>Agaricomycetes</taxon>
        <taxon>Russulales</taxon>
        <taxon>Auriscalpiaceae</taxon>
        <taxon>Auriscalpium</taxon>
    </lineage>
</organism>
<protein>
    <submittedName>
        <fullName evidence="1">Uncharacterized protein</fullName>
    </submittedName>
</protein>
<dbReference type="Proteomes" id="UP000814033">
    <property type="component" value="Unassembled WGS sequence"/>
</dbReference>
<keyword evidence="2" id="KW-1185">Reference proteome</keyword>
<dbReference type="EMBL" id="MU275849">
    <property type="protein sequence ID" value="KAI0051905.1"/>
    <property type="molecule type" value="Genomic_DNA"/>
</dbReference>
<evidence type="ECO:0000313" key="2">
    <source>
        <dbReference type="Proteomes" id="UP000814033"/>
    </source>
</evidence>
<evidence type="ECO:0000313" key="1">
    <source>
        <dbReference type="EMBL" id="KAI0051905.1"/>
    </source>
</evidence>
<sequence length="277" mass="30018">MSLSPTTPVSNGSTVPSKRRRSSFSFNALDSASPDMQVDDGMPAGHIPKRGARACTACRKGKNRCEGEVCGPLFCRFAGPPRSLRLARPYRPGPAHHPHRPPAAVASSPAPHVSLKSQRRKMPRSCLAPPSSQSPRSANIFARTHPAPCRRLSRLEGQYVVRRLSSPFISVCRRLVIAQVMQSQMIGMQSSLDRILAAVQSQGAHAHPGGMPPPVYPPHRDGPGYVTNVSDTRTGVQPQYDPALMQDQRASGSRPFPPLPGFAPPVCSVYFIRCYLG</sequence>
<comment type="caution">
    <text evidence="1">The sequence shown here is derived from an EMBL/GenBank/DDBJ whole genome shotgun (WGS) entry which is preliminary data.</text>
</comment>
<proteinExistence type="predicted"/>
<reference evidence="1" key="1">
    <citation type="submission" date="2021-02" db="EMBL/GenBank/DDBJ databases">
        <authorList>
            <consortium name="DOE Joint Genome Institute"/>
            <person name="Ahrendt S."/>
            <person name="Looney B.P."/>
            <person name="Miyauchi S."/>
            <person name="Morin E."/>
            <person name="Drula E."/>
            <person name="Courty P.E."/>
            <person name="Chicoki N."/>
            <person name="Fauchery L."/>
            <person name="Kohler A."/>
            <person name="Kuo A."/>
            <person name="Labutti K."/>
            <person name="Pangilinan J."/>
            <person name="Lipzen A."/>
            <person name="Riley R."/>
            <person name="Andreopoulos W."/>
            <person name="He G."/>
            <person name="Johnson J."/>
            <person name="Barry K.W."/>
            <person name="Grigoriev I.V."/>
            <person name="Nagy L."/>
            <person name="Hibbett D."/>
            <person name="Henrissat B."/>
            <person name="Matheny P.B."/>
            <person name="Labbe J."/>
            <person name="Martin F."/>
        </authorList>
    </citation>
    <scope>NUCLEOTIDE SEQUENCE</scope>
    <source>
        <strain evidence="1">FP105234-sp</strain>
    </source>
</reference>
<name>A0ACB8S6C1_9AGAM</name>
<reference evidence="1" key="2">
    <citation type="journal article" date="2022" name="New Phytol.">
        <title>Evolutionary transition to the ectomycorrhizal habit in the genomes of a hyperdiverse lineage of mushroom-forming fungi.</title>
        <authorList>
            <person name="Looney B."/>
            <person name="Miyauchi S."/>
            <person name="Morin E."/>
            <person name="Drula E."/>
            <person name="Courty P.E."/>
            <person name="Kohler A."/>
            <person name="Kuo A."/>
            <person name="LaButti K."/>
            <person name="Pangilinan J."/>
            <person name="Lipzen A."/>
            <person name="Riley R."/>
            <person name="Andreopoulos W."/>
            <person name="He G."/>
            <person name="Johnson J."/>
            <person name="Nolan M."/>
            <person name="Tritt A."/>
            <person name="Barry K.W."/>
            <person name="Grigoriev I.V."/>
            <person name="Nagy L.G."/>
            <person name="Hibbett D."/>
            <person name="Henrissat B."/>
            <person name="Matheny P.B."/>
            <person name="Labbe J."/>
            <person name="Martin F.M."/>
        </authorList>
    </citation>
    <scope>NUCLEOTIDE SEQUENCE</scope>
    <source>
        <strain evidence="1">FP105234-sp</strain>
    </source>
</reference>